<dbReference type="InterPro" id="IPR025101">
    <property type="entry name" value="DUF4012"/>
</dbReference>
<proteinExistence type="predicted"/>
<name>A0A6P0HN16_9ACTN</name>
<gene>
    <name evidence="1" type="ORF">G3T38_17155</name>
</gene>
<dbReference type="EMBL" id="JAAGXA010000013">
    <property type="protein sequence ID" value="NEN79996.1"/>
    <property type="molecule type" value="Genomic_DNA"/>
</dbReference>
<organism evidence="1 2">
    <name type="scientific">Nocardioides zeae</name>
    <dbReference type="NCBI Taxonomy" id="1457234"/>
    <lineage>
        <taxon>Bacteria</taxon>
        <taxon>Bacillati</taxon>
        <taxon>Actinomycetota</taxon>
        <taxon>Actinomycetes</taxon>
        <taxon>Propionibacteriales</taxon>
        <taxon>Nocardioidaceae</taxon>
        <taxon>Nocardioides</taxon>
    </lineage>
</organism>
<sequence length="584" mass="62027">MRAARGWKLPVLLAGVLLLGVVLWGVWLVVRTSTDLAAAADDARTLQDAVTDGDDAAADAALASLQDHAASAAGRTDGPLWSVMTWTPFVGDDLEGVRAVSAVLDDLAQDGLAPLVETAGNLETLSPRDGRVDLEAVAALQEPVARGNEAFQRAVAELDEHDSEGYVGVVRDQYREVVSEVGRAARVLDSADRAAQVMPSMLGADGPRQYLLIFQNNAEIRAGGGLPGSAALVTAVDGKIDLTRQVAGSSFGMTDEPVLPLTDAEDEIWNRQLGTYFLDANFTPDFPRSAELWQARWEQEYEPVDGVLAIDPVTLSYVLGAVGPIDVPGGPRLTQSNLVDELLHQVYLRFDEPSAQDAYFEAAAATTFDALASGGGNPRLLIEALARGVDEGRVKLHSFDETEQSVVAGTRIAGELVTDPSDENPQVGVYLNDTTGAKMSYFLRHEVHVTATSCARGEQRLSGRAYLLSDAPENAADLPSYITGAGRYGIEPGKQLVSVQIIGPVGGEIDDVMFNDEPYIAAPTVDLDGRPVLTVLAFLDPGFTADIRWTMTSGRGQPGDVVVDTTAGVEPDDLSSTVTSACRP</sequence>
<dbReference type="AlphaFoldDB" id="A0A6P0HN16"/>
<dbReference type="RefSeq" id="WP_163773541.1">
    <property type="nucleotide sequence ID" value="NZ_JAAGXA010000013.1"/>
</dbReference>
<comment type="caution">
    <text evidence="1">The sequence shown here is derived from an EMBL/GenBank/DDBJ whole genome shotgun (WGS) entry which is preliminary data.</text>
</comment>
<reference evidence="1 2" key="1">
    <citation type="journal article" date="2014" name="Int. J. Syst. Evol. Microbiol.">
        <title>Nocardioides zeae sp. nov., isolated from the stem of Zea mays.</title>
        <authorList>
            <person name="Glaeser S.P."/>
            <person name="McInroy J.A."/>
            <person name="Busse H.J."/>
            <person name="Kampfer P."/>
        </authorList>
    </citation>
    <scope>NUCLEOTIDE SEQUENCE [LARGE SCALE GENOMIC DNA]</scope>
    <source>
        <strain evidence="1 2">JCM 30728</strain>
    </source>
</reference>
<evidence type="ECO:0000313" key="2">
    <source>
        <dbReference type="Proteomes" id="UP000468687"/>
    </source>
</evidence>
<keyword evidence="2" id="KW-1185">Reference proteome</keyword>
<dbReference type="Pfam" id="PF13196">
    <property type="entry name" value="DUF4012"/>
    <property type="match status" value="1"/>
</dbReference>
<accession>A0A6P0HN16</accession>
<protein>
    <submittedName>
        <fullName evidence="1">DUF4012 domain-containing protein</fullName>
    </submittedName>
</protein>
<evidence type="ECO:0000313" key="1">
    <source>
        <dbReference type="EMBL" id="NEN79996.1"/>
    </source>
</evidence>
<dbReference type="Proteomes" id="UP000468687">
    <property type="component" value="Unassembled WGS sequence"/>
</dbReference>